<dbReference type="RefSeq" id="WP_281765378.1">
    <property type="nucleotide sequence ID" value="NZ_BRVO01000002.1"/>
</dbReference>
<feature type="transmembrane region" description="Helical" evidence="1">
    <location>
        <begin position="164"/>
        <end position="186"/>
    </location>
</feature>
<feature type="transmembrane region" description="Helical" evidence="1">
    <location>
        <begin position="192"/>
        <end position="213"/>
    </location>
</feature>
<reference evidence="2" key="1">
    <citation type="submission" date="2022-07" db="EMBL/GenBank/DDBJ databases">
        <title>Taxonomy of Novel Oxalotrophic and Methylotrophic Bacteria.</title>
        <authorList>
            <person name="Sahin N."/>
            <person name="Tani A."/>
        </authorList>
    </citation>
    <scope>NUCLEOTIDE SEQUENCE</scope>
    <source>
        <strain evidence="2">Y10</strain>
    </source>
</reference>
<feature type="transmembrane region" description="Helical" evidence="1">
    <location>
        <begin position="132"/>
        <end position="152"/>
    </location>
</feature>
<dbReference type="EMBL" id="BRVO01000002">
    <property type="protein sequence ID" value="GLB49752.1"/>
    <property type="molecule type" value="Genomic_DNA"/>
</dbReference>
<keyword evidence="1" id="KW-1133">Transmembrane helix</keyword>
<protein>
    <recommendedName>
        <fullName evidence="4">YhhN-like protein</fullName>
    </recommendedName>
</protein>
<name>A0ABQ5MLC3_9FLAO</name>
<gene>
    <name evidence="2" type="ORF">Y10_21200</name>
</gene>
<proteinExistence type="predicted"/>
<organism evidence="2 3">
    <name type="scientific">Neptunitalea lumnitzerae</name>
    <dbReference type="NCBI Taxonomy" id="2965509"/>
    <lineage>
        <taxon>Bacteria</taxon>
        <taxon>Pseudomonadati</taxon>
        <taxon>Bacteroidota</taxon>
        <taxon>Flavobacteriia</taxon>
        <taxon>Flavobacteriales</taxon>
        <taxon>Flavobacteriaceae</taxon>
        <taxon>Neptunitalea</taxon>
    </lineage>
</organism>
<keyword evidence="1" id="KW-0812">Transmembrane</keyword>
<comment type="caution">
    <text evidence="2">The sequence shown here is derived from an EMBL/GenBank/DDBJ whole genome shotgun (WGS) entry which is preliminary data.</text>
</comment>
<evidence type="ECO:0000256" key="1">
    <source>
        <dbReference type="SAM" id="Phobius"/>
    </source>
</evidence>
<keyword evidence="3" id="KW-1185">Reference proteome</keyword>
<accession>A0ABQ5MLC3</accession>
<evidence type="ECO:0000313" key="3">
    <source>
        <dbReference type="Proteomes" id="UP001143543"/>
    </source>
</evidence>
<feature type="transmembrane region" description="Helical" evidence="1">
    <location>
        <begin position="106"/>
        <end position="126"/>
    </location>
</feature>
<feature type="transmembrane region" description="Helical" evidence="1">
    <location>
        <begin position="77"/>
        <end position="94"/>
    </location>
</feature>
<feature type="transmembrane region" description="Helical" evidence="1">
    <location>
        <begin position="53"/>
        <end position="71"/>
    </location>
</feature>
<sequence>MRIKIIPVLLFLNTLLYATMGYYNIHFFVDFFSVLTIPIIAWFYLSESTGKKLCYPYIISLCFLFVGDLFISLTDNMTFSLFFLGAGLTGYANTVLSKINFLKTSIIIKISIPFLLVYLVPSLYFASYFNEMLFPITMHNFGLGIFVFTILLKLLHEKKIRPNMYLVLSGTFMFLVAIFDAYVLFISHNDFIHSYISIPSFSIAHYCMSKFILKVYAKPK</sequence>
<evidence type="ECO:0000313" key="2">
    <source>
        <dbReference type="EMBL" id="GLB49752.1"/>
    </source>
</evidence>
<feature type="transmembrane region" description="Helical" evidence="1">
    <location>
        <begin position="28"/>
        <end position="46"/>
    </location>
</feature>
<keyword evidence="1" id="KW-0472">Membrane</keyword>
<dbReference type="Proteomes" id="UP001143543">
    <property type="component" value="Unassembled WGS sequence"/>
</dbReference>
<evidence type="ECO:0008006" key="4">
    <source>
        <dbReference type="Google" id="ProtNLM"/>
    </source>
</evidence>